<dbReference type="InterPro" id="IPR029018">
    <property type="entry name" value="Hex-like_dom2"/>
</dbReference>
<dbReference type="GO" id="GO:0005975">
    <property type="term" value="P:carbohydrate metabolic process"/>
    <property type="evidence" value="ECO:0007669"/>
    <property type="project" value="InterPro"/>
</dbReference>
<comment type="similarity">
    <text evidence="2">Belongs to the glycosyl hydrolase 20 family.</text>
</comment>
<proteinExistence type="inferred from homology"/>
<dbReference type="AlphaFoldDB" id="A0A8H7U984"/>
<dbReference type="SUPFAM" id="SSF55545">
    <property type="entry name" value="beta-N-acetylhexosaminidase-like domain"/>
    <property type="match status" value="1"/>
</dbReference>
<keyword evidence="10" id="KW-1185">Reference proteome</keyword>
<dbReference type="PANTHER" id="PTHR43678">
    <property type="entry name" value="PUTATIVE (AFU_ORTHOLOGUE AFUA_2G00640)-RELATED"/>
    <property type="match status" value="1"/>
</dbReference>
<name>A0A8H7U984_MORIS</name>
<evidence type="ECO:0000259" key="8">
    <source>
        <dbReference type="Pfam" id="PF02838"/>
    </source>
</evidence>
<organism evidence="9 10">
    <name type="scientific">Mortierella isabellina</name>
    <name type="common">Filamentous fungus</name>
    <name type="synonym">Umbelopsis isabellina</name>
    <dbReference type="NCBI Taxonomy" id="91625"/>
    <lineage>
        <taxon>Eukaryota</taxon>
        <taxon>Fungi</taxon>
        <taxon>Fungi incertae sedis</taxon>
        <taxon>Mucoromycota</taxon>
        <taxon>Mucoromycotina</taxon>
        <taxon>Umbelopsidomycetes</taxon>
        <taxon>Umbelopsidales</taxon>
        <taxon>Umbelopsidaceae</taxon>
        <taxon>Umbelopsis</taxon>
    </lineage>
</organism>
<feature type="domain" description="Beta-hexosaminidase bacterial type N-terminal" evidence="8">
    <location>
        <begin position="12"/>
        <end position="165"/>
    </location>
</feature>
<keyword evidence="4" id="KW-0378">Hydrolase</keyword>
<dbReference type="InterPro" id="IPR015882">
    <property type="entry name" value="HEX_bac_N"/>
</dbReference>
<feature type="non-terminal residue" evidence="9">
    <location>
        <position position="1"/>
    </location>
</feature>
<feature type="active site" description="Proton donor" evidence="6">
    <location>
        <position position="333"/>
    </location>
</feature>
<dbReference type="CDD" id="cd06564">
    <property type="entry name" value="GH20_DspB_LnbB-like"/>
    <property type="match status" value="1"/>
</dbReference>
<evidence type="ECO:0000313" key="10">
    <source>
        <dbReference type="Proteomes" id="UP000654370"/>
    </source>
</evidence>
<dbReference type="SUPFAM" id="SSF51445">
    <property type="entry name" value="(Trans)glycosidases"/>
    <property type="match status" value="1"/>
</dbReference>
<dbReference type="Pfam" id="PF00728">
    <property type="entry name" value="Glyco_hydro_20"/>
    <property type="match status" value="1"/>
</dbReference>
<dbReference type="Pfam" id="PF02838">
    <property type="entry name" value="Glyco_hydro_20b"/>
    <property type="match status" value="1"/>
</dbReference>
<reference evidence="9" key="1">
    <citation type="submission" date="2020-12" db="EMBL/GenBank/DDBJ databases">
        <title>Metabolic potential, ecology and presence of endohyphal bacteria is reflected in genomic diversity of Mucoromycotina.</title>
        <authorList>
            <person name="Muszewska A."/>
            <person name="Okrasinska A."/>
            <person name="Steczkiewicz K."/>
            <person name="Drgas O."/>
            <person name="Orlowska M."/>
            <person name="Perlinska-Lenart U."/>
            <person name="Aleksandrzak-Piekarczyk T."/>
            <person name="Szatraj K."/>
            <person name="Zielenkiewicz U."/>
            <person name="Pilsyk S."/>
            <person name="Malc E."/>
            <person name="Mieczkowski P."/>
            <person name="Kruszewska J.S."/>
            <person name="Biernat P."/>
            <person name="Pawlowska J."/>
        </authorList>
    </citation>
    <scope>NUCLEOTIDE SEQUENCE</scope>
    <source>
        <strain evidence="9">WA0000067209</strain>
    </source>
</reference>
<evidence type="ECO:0000313" key="9">
    <source>
        <dbReference type="EMBL" id="KAG2173092.1"/>
    </source>
</evidence>
<evidence type="ECO:0000256" key="6">
    <source>
        <dbReference type="PIRSR" id="PIRSR625705-1"/>
    </source>
</evidence>
<comment type="caution">
    <text evidence="9">The sequence shown here is derived from an EMBL/GenBank/DDBJ whole genome shotgun (WGS) entry which is preliminary data.</text>
</comment>
<dbReference type="PRINTS" id="PR00738">
    <property type="entry name" value="GLHYDRLASE20"/>
</dbReference>
<evidence type="ECO:0000256" key="4">
    <source>
        <dbReference type="ARBA" id="ARBA00022801"/>
    </source>
</evidence>
<dbReference type="Proteomes" id="UP000654370">
    <property type="component" value="Unassembled WGS sequence"/>
</dbReference>
<gene>
    <name evidence="9" type="ORF">INT43_004465</name>
</gene>
<dbReference type="GO" id="GO:0004563">
    <property type="term" value="F:beta-N-acetylhexosaminidase activity"/>
    <property type="evidence" value="ECO:0007669"/>
    <property type="project" value="UniProtKB-EC"/>
</dbReference>
<sequence>PACVRAVNLPQIPSLTSFTEDKHSPGFTLSSNTDIYVDAQYASSKVDNHSPSLLDFANTFASDLTDVADLRHVRVHTVSSKHMRNLKNAIYLTVLPKHQAQSYKYFNGNATNEAYELDISKKLVTISGTSVLGAFWGTRSLLQQVAINKKQHTSHIVLPAGKATDIPGWEVRGFMLDAGRHWFDVEFLRDLCVYASFWKINEFHLHAVDNLWNPAWLYGPNANWQKLYAGFRFQTEPGSPLEGLSKPKNETWSRKDFEWLQGSCSSYGVTIIPEIESPGHSLAITQWKPELMISGTPDNMNISQPDMIPSIKSIWKEFLPWFNSKEVSIGADEYEASLANDYIDFVNTMSDYIHEESGKSIRIWGTNEPSKTKSVSKDITIQHWDFPTDDIPVNLMKQGYKVINSEQYFLYLDGKSSGETDFPQELNQTMMWAGAPGGHGWAPNIFDPTDPSNNSAVDEPLLRGSIMPLWSDWGNNATTKLEVYYSFARSLAVFGLKTWSGSGASTLSRTEFDNLYPLLNTAAPAQNLNRVVPSEGKVVLEYDFKTVSHSHTVRDNSGNHYDGKAKNIQFAHSQALFDGSSSIETALQSMGPPYTLSFGITPKRAGGVLFLGSDSVLLADTLTWNATGALYSLNYSLPLNKETKVEIHATREYTFAYIGNDRTPRYWYTELDIWGDYMQQANMSFAAPLHIIGSGFHGALSNIRLVQGA</sequence>
<dbReference type="EC" id="3.2.1.52" evidence="3"/>
<protein>
    <recommendedName>
        <fullName evidence="3">beta-N-acetylhexosaminidase</fullName>
        <ecNumber evidence="3">3.2.1.52</ecNumber>
    </recommendedName>
</protein>
<evidence type="ECO:0000256" key="3">
    <source>
        <dbReference type="ARBA" id="ARBA00012663"/>
    </source>
</evidence>
<accession>A0A8H7U984</accession>
<dbReference type="Gene3D" id="3.30.379.10">
    <property type="entry name" value="Chitobiase/beta-hexosaminidase domain 2-like"/>
    <property type="match status" value="1"/>
</dbReference>
<dbReference type="PANTHER" id="PTHR43678:SF1">
    <property type="entry name" value="BETA-N-ACETYLHEXOSAMINIDASE"/>
    <property type="match status" value="1"/>
</dbReference>
<keyword evidence="5" id="KW-0326">Glycosidase</keyword>
<dbReference type="InterPro" id="IPR052764">
    <property type="entry name" value="GH20_Enzymes"/>
</dbReference>
<dbReference type="EMBL" id="JAEPQZ010000015">
    <property type="protein sequence ID" value="KAG2173092.1"/>
    <property type="molecule type" value="Genomic_DNA"/>
</dbReference>
<dbReference type="InterPro" id="IPR015883">
    <property type="entry name" value="Glyco_hydro_20_cat"/>
</dbReference>
<dbReference type="Gene3D" id="3.20.20.80">
    <property type="entry name" value="Glycosidases"/>
    <property type="match status" value="1"/>
</dbReference>
<dbReference type="OrthoDB" id="428480at2759"/>
<evidence type="ECO:0000256" key="1">
    <source>
        <dbReference type="ARBA" id="ARBA00001231"/>
    </source>
</evidence>
<dbReference type="InterPro" id="IPR025705">
    <property type="entry name" value="Beta_hexosaminidase_sua/sub"/>
</dbReference>
<evidence type="ECO:0000256" key="2">
    <source>
        <dbReference type="ARBA" id="ARBA00006285"/>
    </source>
</evidence>
<feature type="domain" description="Glycoside hydrolase family 20 catalytic" evidence="7">
    <location>
        <begin position="171"/>
        <end position="477"/>
    </location>
</feature>
<evidence type="ECO:0000256" key="5">
    <source>
        <dbReference type="ARBA" id="ARBA00023295"/>
    </source>
</evidence>
<dbReference type="InterPro" id="IPR017853">
    <property type="entry name" value="GH"/>
</dbReference>
<comment type="catalytic activity">
    <reaction evidence="1">
        <text>Hydrolysis of terminal non-reducing N-acetyl-D-hexosamine residues in N-acetyl-beta-D-hexosaminides.</text>
        <dbReference type="EC" id="3.2.1.52"/>
    </reaction>
</comment>
<evidence type="ECO:0000259" key="7">
    <source>
        <dbReference type="Pfam" id="PF00728"/>
    </source>
</evidence>